<comment type="pathway">
    <text evidence="3">Cofactor biosynthesis; riboflavin biosynthesis; riboflavin from 2-hydroxy-3-oxobutyl phosphate and 5-amino-6-(D-ribitylamino)uracil: step 2/2.</text>
</comment>
<evidence type="ECO:0000256" key="1">
    <source>
        <dbReference type="ARBA" id="ARBA00000968"/>
    </source>
</evidence>
<evidence type="ECO:0000256" key="3">
    <source>
        <dbReference type="ARBA" id="ARBA00004887"/>
    </source>
</evidence>
<evidence type="ECO:0000256" key="7">
    <source>
        <dbReference type="ARBA" id="ARBA00022619"/>
    </source>
</evidence>
<dbReference type="PIRSF" id="PIRSF000498">
    <property type="entry name" value="Riboflavin_syn_A"/>
    <property type="match status" value="1"/>
</dbReference>
<dbReference type="GO" id="GO:0009231">
    <property type="term" value="P:riboflavin biosynthetic process"/>
    <property type="evidence" value="ECO:0007669"/>
    <property type="project" value="UniProtKB-KW"/>
</dbReference>
<feature type="repeat" description="Lumazine-binding" evidence="11">
    <location>
        <begin position="1"/>
        <end position="97"/>
    </location>
</feature>
<keyword evidence="9" id="KW-0677">Repeat</keyword>
<evidence type="ECO:0000313" key="14">
    <source>
        <dbReference type="Proteomes" id="UP000051010"/>
    </source>
</evidence>
<evidence type="ECO:0000256" key="9">
    <source>
        <dbReference type="ARBA" id="ARBA00022737"/>
    </source>
</evidence>
<dbReference type="EC" id="2.5.1.9" evidence="5 10"/>
<sequence length="202" mass="21972">MFTGIVQDQGRVARVEMADQQAKLMIQTNLIQQPAFSLGDSVAVNGVCLTISAFETGGFTADVMPETMFRTNFKNLTVGDSVNLEPALAASDRLDGHFLLGHVDATATLLERTPDDDSQRLTFRIDQKYHPYIVEKGSIGINGISLTVVTTTLTTFEVALIPYTMTHTSLGQVAIGDQVNVETDILGKYVVNLAREGLANYE</sequence>
<dbReference type="PANTHER" id="PTHR21098:SF12">
    <property type="entry name" value="RIBOFLAVIN SYNTHASE"/>
    <property type="match status" value="1"/>
</dbReference>
<dbReference type="EMBL" id="AZFZ01000003">
    <property type="protein sequence ID" value="KRM45516.1"/>
    <property type="molecule type" value="Genomic_DNA"/>
</dbReference>
<feature type="repeat" description="Lumazine-binding" evidence="11">
    <location>
        <begin position="98"/>
        <end position="194"/>
    </location>
</feature>
<dbReference type="Gene3D" id="2.40.30.20">
    <property type="match status" value="2"/>
</dbReference>
<name>A0A0R1Z398_9LACO</name>
<dbReference type="Pfam" id="PF00677">
    <property type="entry name" value="Lum_binding"/>
    <property type="match status" value="2"/>
</dbReference>
<comment type="caution">
    <text evidence="13">The sequence shown here is derived from an EMBL/GenBank/DDBJ whole genome shotgun (WGS) entry which is preliminary data.</text>
</comment>
<dbReference type="AlphaFoldDB" id="A0A0R1Z398"/>
<keyword evidence="7" id="KW-0686">Riboflavin biosynthesis</keyword>
<evidence type="ECO:0000256" key="6">
    <source>
        <dbReference type="ARBA" id="ARBA00013950"/>
    </source>
</evidence>
<dbReference type="InterPro" id="IPR026017">
    <property type="entry name" value="Lumazine-bd_dom"/>
</dbReference>
<evidence type="ECO:0000256" key="5">
    <source>
        <dbReference type="ARBA" id="ARBA00012827"/>
    </source>
</evidence>
<evidence type="ECO:0000313" key="13">
    <source>
        <dbReference type="EMBL" id="KRM45516.1"/>
    </source>
</evidence>
<protein>
    <recommendedName>
        <fullName evidence="6 10">Riboflavin synthase</fullName>
        <ecNumber evidence="5 10">2.5.1.9</ecNumber>
    </recommendedName>
</protein>
<evidence type="ECO:0000256" key="4">
    <source>
        <dbReference type="ARBA" id="ARBA00011233"/>
    </source>
</evidence>
<organism evidence="13 14">
    <name type="scientific">Lentilactobacillus parafarraginis DSM 18390 = JCM 14109</name>
    <dbReference type="NCBI Taxonomy" id="1423786"/>
    <lineage>
        <taxon>Bacteria</taxon>
        <taxon>Bacillati</taxon>
        <taxon>Bacillota</taxon>
        <taxon>Bacilli</taxon>
        <taxon>Lactobacillales</taxon>
        <taxon>Lactobacillaceae</taxon>
        <taxon>Lentilactobacillus</taxon>
    </lineage>
</organism>
<dbReference type="InterPro" id="IPR017938">
    <property type="entry name" value="Riboflavin_synthase-like_b-brl"/>
</dbReference>
<feature type="domain" description="Lumazine-binding" evidence="12">
    <location>
        <begin position="1"/>
        <end position="97"/>
    </location>
</feature>
<reference evidence="13 14" key="1">
    <citation type="journal article" date="2015" name="Genome Announc.">
        <title>Expanding the biotechnology potential of lactobacilli through comparative genomics of 213 strains and associated genera.</title>
        <authorList>
            <person name="Sun Z."/>
            <person name="Harris H.M."/>
            <person name="McCann A."/>
            <person name="Guo C."/>
            <person name="Argimon S."/>
            <person name="Zhang W."/>
            <person name="Yang X."/>
            <person name="Jeffery I.B."/>
            <person name="Cooney J.C."/>
            <person name="Kagawa T.F."/>
            <person name="Liu W."/>
            <person name="Song Y."/>
            <person name="Salvetti E."/>
            <person name="Wrobel A."/>
            <person name="Rasinkangas P."/>
            <person name="Parkhill J."/>
            <person name="Rea M.C."/>
            <person name="O'Sullivan O."/>
            <person name="Ritari J."/>
            <person name="Douillard F.P."/>
            <person name="Paul Ross R."/>
            <person name="Yang R."/>
            <person name="Briner A.E."/>
            <person name="Felis G.E."/>
            <person name="de Vos W.M."/>
            <person name="Barrangou R."/>
            <person name="Klaenhammer T.R."/>
            <person name="Caufield P.W."/>
            <person name="Cui Y."/>
            <person name="Zhang H."/>
            <person name="O'Toole P.W."/>
        </authorList>
    </citation>
    <scope>NUCLEOTIDE SEQUENCE [LARGE SCALE GENOMIC DNA]</scope>
    <source>
        <strain evidence="13 14">DSM 18390</strain>
    </source>
</reference>
<evidence type="ECO:0000256" key="8">
    <source>
        <dbReference type="ARBA" id="ARBA00022679"/>
    </source>
</evidence>
<comment type="function">
    <text evidence="2">Catalyzes the dismutation of two molecules of 6,7-dimethyl-8-ribityllumazine, resulting in the formation of riboflavin and 5-amino-6-(D-ribitylamino)uracil.</text>
</comment>
<dbReference type="CDD" id="cd00402">
    <property type="entry name" value="Riboflavin_synthase_like"/>
    <property type="match status" value="1"/>
</dbReference>
<dbReference type="Proteomes" id="UP000051010">
    <property type="component" value="Unassembled WGS sequence"/>
</dbReference>
<evidence type="ECO:0000256" key="10">
    <source>
        <dbReference type="NCBIfam" id="TIGR00187"/>
    </source>
</evidence>
<dbReference type="NCBIfam" id="TIGR00187">
    <property type="entry name" value="ribE"/>
    <property type="match status" value="1"/>
</dbReference>
<dbReference type="PROSITE" id="PS51177">
    <property type="entry name" value="LUMAZINE_BIND"/>
    <property type="match status" value="2"/>
</dbReference>
<dbReference type="PANTHER" id="PTHR21098">
    <property type="entry name" value="RIBOFLAVIN SYNTHASE ALPHA CHAIN"/>
    <property type="match status" value="1"/>
</dbReference>
<dbReference type="FunFam" id="2.40.30.20:FF:000004">
    <property type="entry name" value="Riboflavin synthase, alpha subunit"/>
    <property type="match status" value="1"/>
</dbReference>
<dbReference type="NCBIfam" id="NF006767">
    <property type="entry name" value="PRK09289.1"/>
    <property type="match status" value="1"/>
</dbReference>
<dbReference type="PATRIC" id="fig|1423786.4.peg.1443"/>
<proteinExistence type="predicted"/>
<dbReference type="SUPFAM" id="SSF63380">
    <property type="entry name" value="Riboflavin synthase domain-like"/>
    <property type="match status" value="2"/>
</dbReference>
<feature type="domain" description="Lumazine-binding" evidence="12">
    <location>
        <begin position="98"/>
        <end position="194"/>
    </location>
</feature>
<evidence type="ECO:0000256" key="2">
    <source>
        <dbReference type="ARBA" id="ARBA00002803"/>
    </source>
</evidence>
<keyword evidence="8" id="KW-0808">Transferase</keyword>
<dbReference type="NCBIfam" id="NF009566">
    <property type="entry name" value="PRK13020.1"/>
    <property type="match status" value="1"/>
</dbReference>
<dbReference type="InterPro" id="IPR001783">
    <property type="entry name" value="Lumazine-bd"/>
</dbReference>
<evidence type="ECO:0000259" key="12">
    <source>
        <dbReference type="PROSITE" id="PS51177"/>
    </source>
</evidence>
<dbReference type="GO" id="GO:0004746">
    <property type="term" value="F:riboflavin synthase activity"/>
    <property type="evidence" value="ECO:0007669"/>
    <property type="project" value="UniProtKB-UniRule"/>
</dbReference>
<gene>
    <name evidence="13" type="ORF">FD47_GL001345</name>
</gene>
<accession>A0A0R1Z398</accession>
<comment type="catalytic activity">
    <reaction evidence="1">
        <text>2 6,7-dimethyl-8-(1-D-ribityl)lumazine + H(+) = 5-amino-6-(D-ribitylamino)uracil + riboflavin</text>
        <dbReference type="Rhea" id="RHEA:20772"/>
        <dbReference type="ChEBI" id="CHEBI:15378"/>
        <dbReference type="ChEBI" id="CHEBI:15934"/>
        <dbReference type="ChEBI" id="CHEBI:57986"/>
        <dbReference type="ChEBI" id="CHEBI:58201"/>
        <dbReference type="EC" id="2.5.1.9"/>
    </reaction>
</comment>
<comment type="subunit">
    <text evidence="4">Homotrimer.</text>
</comment>
<evidence type="ECO:0000256" key="11">
    <source>
        <dbReference type="PROSITE-ProRule" id="PRU00524"/>
    </source>
</evidence>
<dbReference type="FunFam" id="2.40.30.20:FF:000003">
    <property type="entry name" value="Riboflavin synthase, alpha subunit"/>
    <property type="match status" value="1"/>
</dbReference>
<dbReference type="InterPro" id="IPR023366">
    <property type="entry name" value="ATP_synth_asu-like_sf"/>
</dbReference>
<dbReference type="RefSeq" id="WP_054732435.1">
    <property type="nucleotide sequence ID" value="NZ_AZFZ01000003.1"/>
</dbReference>